<name>A0ABZ2XZY5_9RHOB</name>
<sequence>MLTGAGIALLALGVLGLLIAVAAVAESILRRNRHRSLSRHAVTKRRWDDPAVDQTRAALLKAKKTRHNTGSQTERGSSD</sequence>
<evidence type="ECO:0000313" key="2">
    <source>
        <dbReference type="EMBL" id="WZK90857.1"/>
    </source>
</evidence>
<dbReference type="RefSeq" id="WP_406650039.1">
    <property type="nucleotide sequence ID" value="NZ_CP123584.1"/>
</dbReference>
<gene>
    <name evidence="2" type="ORF">QEZ52_09995</name>
</gene>
<keyword evidence="3" id="KW-1185">Reference proteome</keyword>
<keyword evidence="1" id="KW-1133">Transmembrane helix</keyword>
<dbReference type="Proteomes" id="UP001623232">
    <property type="component" value="Chromosome"/>
</dbReference>
<evidence type="ECO:0000313" key="3">
    <source>
        <dbReference type="Proteomes" id="UP001623232"/>
    </source>
</evidence>
<reference evidence="2 3" key="1">
    <citation type="submission" date="2023-04" db="EMBL/GenBank/DDBJ databases">
        <title>Complete genome sequence of Alisedimentitalea scapharcae.</title>
        <authorList>
            <person name="Rong J.-C."/>
            <person name="Yi M.-L."/>
            <person name="Zhao Q."/>
        </authorList>
    </citation>
    <scope>NUCLEOTIDE SEQUENCE [LARGE SCALE GENOMIC DNA]</scope>
    <source>
        <strain evidence="2 3">KCTC 42119</strain>
    </source>
</reference>
<protein>
    <submittedName>
        <fullName evidence="2">Uncharacterized protein</fullName>
    </submittedName>
</protein>
<keyword evidence="1" id="KW-0812">Transmembrane</keyword>
<keyword evidence="1" id="KW-0472">Membrane</keyword>
<proteinExistence type="predicted"/>
<evidence type="ECO:0000256" key="1">
    <source>
        <dbReference type="SAM" id="Phobius"/>
    </source>
</evidence>
<dbReference type="EMBL" id="CP123584">
    <property type="protein sequence ID" value="WZK90857.1"/>
    <property type="molecule type" value="Genomic_DNA"/>
</dbReference>
<accession>A0ABZ2XZY5</accession>
<feature type="transmembrane region" description="Helical" evidence="1">
    <location>
        <begin position="6"/>
        <end position="29"/>
    </location>
</feature>
<organism evidence="2 3">
    <name type="scientific">Aliisedimentitalea scapharcae</name>
    <dbReference type="NCBI Taxonomy" id="1524259"/>
    <lineage>
        <taxon>Bacteria</taxon>
        <taxon>Pseudomonadati</taxon>
        <taxon>Pseudomonadota</taxon>
        <taxon>Alphaproteobacteria</taxon>
        <taxon>Rhodobacterales</taxon>
        <taxon>Roseobacteraceae</taxon>
        <taxon>Aliisedimentitalea</taxon>
    </lineage>
</organism>